<evidence type="ECO:0000256" key="6">
    <source>
        <dbReference type="SAM" id="MobiDB-lite"/>
    </source>
</evidence>
<dbReference type="AlphaFoldDB" id="A0A0R2JUR5"/>
<gene>
    <name evidence="9" type="ORF">IV43_GL000255</name>
</gene>
<dbReference type="InterPro" id="IPR007168">
    <property type="entry name" value="Phageshock_PspC_N"/>
</dbReference>
<evidence type="ECO:0000259" key="8">
    <source>
        <dbReference type="Pfam" id="PF04024"/>
    </source>
</evidence>
<dbReference type="EMBL" id="JQBK01000113">
    <property type="protein sequence ID" value="KRN80834.1"/>
    <property type="molecule type" value="Genomic_DNA"/>
</dbReference>
<proteinExistence type="predicted"/>
<dbReference type="Pfam" id="PF04024">
    <property type="entry name" value="PspC"/>
    <property type="match status" value="1"/>
</dbReference>
<feature type="domain" description="Phage shock protein PspC N-terminal" evidence="8">
    <location>
        <begin position="17"/>
        <end position="75"/>
    </location>
</feature>
<reference evidence="9 10" key="1">
    <citation type="journal article" date="2015" name="Genome Announc.">
        <title>Expanding the biotechnology potential of lactobacilli through comparative genomics of 213 strains and associated genera.</title>
        <authorList>
            <person name="Sun Z."/>
            <person name="Harris H.M."/>
            <person name="McCann A."/>
            <person name="Guo C."/>
            <person name="Argimon S."/>
            <person name="Zhang W."/>
            <person name="Yang X."/>
            <person name="Jeffery I.B."/>
            <person name="Cooney J.C."/>
            <person name="Kagawa T.F."/>
            <person name="Liu W."/>
            <person name="Song Y."/>
            <person name="Salvetti E."/>
            <person name="Wrobel A."/>
            <person name="Rasinkangas P."/>
            <person name="Parkhill J."/>
            <person name="Rea M.C."/>
            <person name="O'Sullivan O."/>
            <person name="Ritari J."/>
            <person name="Douillard F.P."/>
            <person name="Paul Ross R."/>
            <person name="Yang R."/>
            <person name="Briner A.E."/>
            <person name="Felis G.E."/>
            <person name="de Vos W.M."/>
            <person name="Barrangou R."/>
            <person name="Klaenhammer T.R."/>
            <person name="Caufield P.W."/>
            <person name="Cui Y."/>
            <person name="Zhang H."/>
            <person name="O'Toole P.W."/>
        </authorList>
    </citation>
    <scope>NUCLEOTIDE SEQUENCE [LARGE SCALE GENOMIC DNA]</scope>
    <source>
        <strain evidence="9 10">DSM 15353</strain>
    </source>
</reference>
<feature type="transmembrane region" description="Helical" evidence="7">
    <location>
        <begin position="47"/>
        <end position="69"/>
    </location>
</feature>
<feature type="region of interest" description="Disordered" evidence="6">
    <location>
        <begin position="75"/>
        <end position="99"/>
    </location>
</feature>
<accession>A0A0R2JUR5</accession>
<evidence type="ECO:0000256" key="2">
    <source>
        <dbReference type="ARBA" id="ARBA00022475"/>
    </source>
</evidence>
<dbReference type="InterPro" id="IPR052027">
    <property type="entry name" value="PspC"/>
</dbReference>
<comment type="subcellular location">
    <subcellularLocation>
        <location evidence="1">Cell membrane</location>
        <topology evidence="1">Single-pass membrane protein</topology>
    </subcellularLocation>
</comment>
<evidence type="ECO:0000313" key="10">
    <source>
        <dbReference type="Proteomes" id="UP000051491"/>
    </source>
</evidence>
<evidence type="ECO:0000256" key="5">
    <source>
        <dbReference type="ARBA" id="ARBA00023136"/>
    </source>
</evidence>
<organism evidence="9 10">
    <name type="scientific">Ligilactobacillus acidipiscis</name>
    <dbReference type="NCBI Taxonomy" id="89059"/>
    <lineage>
        <taxon>Bacteria</taxon>
        <taxon>Bacillati</taxon>
        <taxon>Bacillota</taxon>
        <taxon>Bacilli</taxon>
        <taxon>Lactobacillales</taxon>
        <taxon>Lactobacillaceae</taxon>
        <taxon>Ligilactobacillus</taxon>
    </lineage>
</organism>
<evidence type="ECO:0000256" key="3">
    <source>
        <dbReference type="ARBA" id="ARBA00022692"/>
    </source>
</evidence>
<evidence type="ECO:0000256" key="7">
    <source>
        <dbReference type="SAM" id="Phobius"/>
    </source>
</evidence>
<evidence type="ECO:0000313" key="9">
    <source>
        <dbReference type="EMBL" id="KRN80834.1"/>
    </source>
</evidence>
<dbReference type="STRING" id="89059.LAC1533_2119"/>
<dbReference type="PANTHER" id="PTHR33885">
    <property type="entry name" value="PHAGE SHOCK PROTEIN C"/>
    <property type="match status" value="1"/>
</dbReference>
<protein>
    <submittedName>
        <fullName evidence="9">Stress-responsive transcriptional regulator PspC</fullName>
    </submittedName>
</protein>
<dbReference type="PANTHER" id="PTHR33885:SF3">
    <property type="entry name" value="PHAGE SHOCK PROTEIN C"/>
    <property type="match status" value="1"/>
</dbReference>
<keyword evidence="2" id="KW-1003">Cell membrane</keyword>
<keyword evidence="5 7" id="KW-0472">Membrane</keyword>
<sequence>MARKTNKGVALMAKKKKQLTKSSDKIVSGVFGGIAEYFGWDKTIVRLIGAFLIIFPGTVVSGVVLYVIAAMVMPDPTQGNGGQSDDDDDSVIEGEFREK</sequence>
<dbReference type="PATRIC" id="fig|89059.3.peg.259"/>
<keyword evidence="4 7" id="KW-1133">Transmembrane helix</keyword>
<dbReference type="GO" id="GO:0005886">
    <property type="term" value="C:plasma membrane"/>
    <property type="evidence" value="ECO:0007669"/>
    <property type="project" value="UniProtKB-SubCell"/>
</dbReference>
<name>A0A0R2JUR5_9LACO</name>
<keyword evidence="3 7" id="KW-0812">Transmembrane</keyword>
<evidence type="ECO:0000256" key="4">
    <source>
        <dbReference type="ARBA" id="ARBA00022989"/>
    </source>
</evidence>
<comment type="caution">
    <text evidence="9">The sequence shown here is derived from an EMBL/GenBank/DDBJ whole genome shotgun (WGS) entry which is preliminary data.</text>
</comment>
<evidence type="ECO:0000256" key="1">
    <source>
        <dbReference type="ARBA" id="ARBA00004162"/>
    </source>
</evidence>
<dbReference type="Proteomes" id="UP000051491">
    <property type="component" value="Unassembled WGS sequence"/>
</dbReference>